<dbReference type="SUPFAM" id="SSF81383">
    <property type="entry name" value="F-box domain"/>
    <property type="match status" value="1"/>
</dbReference>
<evidence type="ECO:0000313" key="2">
    <source>
        <dbReference type="EMBL" id="KQK13946.1"/>
    </source>
</evidence>
<organism evidence="2">
    <name type="scientific">Brachypodium distachyon</name>
    <name type="common">Purple false brome</name>
    <name type="synonym">Trachynia distachya</name>
    <dbReference type="NCBI Taxonomy" id="15368"/>
    <lineage>
        <taxon>Eukaryota</taxon>
        <taxon>Viridiplantae</taxon>
        <taxon>Streptophyta</taxon>
        <taxon>Embryophyta</taxon>
        <taxon>Tracheophyta</taxon>
        <taxon>Spermatophyta</taxon>
        <taxon>Magnoliopsida</taxon>
        <taxon>Liliopsida</taxon>
        <taxon>Poales</taxon>
        <taxon>Poaceae</taxon>
        <taxon>BOP clade</taxon>
        <taxon>Pooideae</taxon>
        <taxon>Stipodae</taxon>
        <taxon>Brachypodieae</taxon>
        <taxon>Brachypodium</taxon>
    </lineage>
</organism>
<dbReference type="GeneID" id="100822380"/>
<dbReference type="InterPro" id="IPR036047">
    <property type="entry name" value="F-box-like_dom_sf"/>
</dbReference>
<dbReference type="EMBL" id="CM000880">
    <property type="protein sequence ID" value="KQK13946.1"/>
    <property type="molecule type" value="Genomic_DNA"/>
</dbReference>
<dbReference type="KEGG" id="bdi:100822380"/>
<dbReference type="InterPro" id="IPR001810">
    <property type="entry name" value="F-box_dom"/>
</dbReference>
<dbReference type="Pfam" id="PF12937">
    <property type="entry name" value="F-box-like"/>
    <property type="match status" value="1"/>
</dbReference>
<dbReference type="Gene3D" id="1.20.1280.50">
    <property type="match status" value="1"/>
</dbReference>
<dbReference type="PANTHER" id="PTHR34591">
    <property type="entry name" value="OS03G0653100 PROTEIN-RELATED"/>
    <property type="match status" value="1"/>
</dbReference>
<reference evidence="2 3" key="1">
    <citation type="journal article" date="2010" name="Nature">
        <title>Genome sequencing and analysis of the model grass Brachypodium distachyon.</title>
        <authorList>
            <consortium name="International Brachypodium Initiative"/>
        </authorList>
    </citation>
    <scope>NUCLEOTIDE SEQUENCE [LARGE SCALE GENOMIC DNA]</scope>
    <source>
        <strain evidence="2 3">Bd21</strain>
    </source>
</reference>
<reference evidence="2" key="2">
    <citation type="submission" date="2017-06" db="EMBL/GenBank/DDBJ databases">
        <title>WGS assembly of Brachypodium distachyon.</title>
        <authorList>
            <consortium name="The International Brachypodium Initiative"/>
            <person name="Lucas S."/>
            <person name="Harmon-Smith M."/>
            <person name="Lail K."/>
            <person name="Tice H."/>
            <person name="Grimwood J."/>
            <person name="Bruce D."/>
            <person name="Barry K."/>
            <person name="Shu S."/>
            <person name="Lindquist E."/>
            <person name="Wang M."/>
            <person name="Pitluck S."/>
            <person name="Vogel J.P."/>
            <person name="Garvin D.F."/>
            <person name="Mockler T.C."/>
            <person name="Schmutz J."/>
            <person name="Rokhsar D."/>
            <person name="Bevan M.W."/>
        </authorList>
    </citation>
    <scope>NUCLEOTIDE SEQUENCE</scope>
    <source>
        <strain evidence="2">Bd21</strain>
    </source>
</reference>
<protein>
    <recommendedName>
        <fullName evidence="1">F-box domain-containing protein</fullName>
    </recommendedName>
</protein>
<dbReference type="Gramene" id="KQK13946">
    <property type="protein sequence ID" value="KQK13946"/>
    <property type="gene ID" value="BRADI_1g13516v3"/>
</dbReference>
<evidence type="ECO:0000259" key="1">
    <source>
        <dbReference type="SMART" id="SM00256"/>
    </source>
</evidence>
<reference evidence="3" key="3">
    <citation type="submission" date="2018-08" db="UniProtKB">
        <authorList>
            <consortium name="EnsemblPlants"/>
        </authorList>
    </citation>
    <scope>IDENTIFICATION</scope>
    <source>
        <strain evidence="3">cv. Bd21</strain>
    </source>
</reference>
<dbReference type="Proteomes" id="UP000008810">
    <property type="component" value="Chromosome 1"/>
</dbReference>
<name>A0A0Q3RM12_BRADI</name>
<evidence type="ECO:0000313" key="4">
    <source>
        <dbReference type="Proteomes" id="UP000008810"/>
    </source>
</evidence>
<feature type="domain" description="F-box" evidence="1">
    <location>
        <begin position="10"/>
        <end position="50"/>
    </location>
</feature>
<dbReference type="FunCoup" id="A0A0Q3RM12">
    <property type="interactions" value="59"/>
</dbReference>
<keyword evidence="4" id="KW-1185">Reference proteome</keyword>
<dbReference type="PANTHER" id="PTHR34591:SF50">
    <property type="entry name" value="F-BOX DOMAIN-CONTAINING PROTEIN"/>
    <property type="match status" value="1"/>
</dbReference>
<dbReference type="ExpressionAtlas" id="A0A0Q3RM12">
    <property type="expression patterns" value="differential"/>
</dbReference>
<gene>
    <name evidence="3" type="primary">LOC100822380</name>
    <name evidence="2" type="ORF">BRADI_1g13516v3</name>
</gene>
<accession>A0A0Q3RM12</accession>
<dbReference type="RefSeq" id="XP_010232012.1">
    <property type="nucleotide sequence ID" value="XM_010233710.3"/>
</dbReference>
<sequence>MEQFAGADLLPDDLLADVLGRLEPRWLAASRCVCKDWRAIIDARRLLRADLLPLSLASIIISFDMLDLSDFFDRPSSTGRPAISARIHDCLPSTAEKSPVRDHCNGLLLLHNGWVVNPATRWAVLLPPCPARCTTTEADFYHRYLVYDPTVSTHFEVFRVPGFYYYHRHVDHVLEESEWPPSLYTMHVYSSRSGHWEERSFVREGDAAGTVSDSRLHGRKCYAVCWQGALYVDCLNHFLRISLSNSKYQVIKPPVGLGSGWAVYQEKYLGKSEKGVYYASLGDNSFLSIWILTESSNQMEWVLKLNNLDTRSLNCYSQDHGPWVSQDINYESYFPNDEKKAQVEENFEWSSDDDDALNNENRVKKYDPAGIGILGFHPRKEIIFLSKSVETGYAYHLKSSRIQTLGSIYPTRYQDILLPHEHNIRESFPYTPCWMRGFPEKN</sequence>
<proteinExistence type="predicted"/>
<evidence type="ECO:0000313" key="3">
    <source>
        <dbReference type="EnsemblPlants" id="KQK13946"/>
    </source>
</evidence>
<dbReference type="EnsemblPlants" id="KQK13946">
    <property type="protein sequence ID" value="KQK13946"/>
    <property type="gene ID" value="BRADI_1g13516v3"/>
</dbReference>
<dbReference type="SMART" id="SM00256">
    <property type="entry name" value="FBOX"/>
    <property type="match status" value="1"/>
</dbReference>
<dbReference type="OrthoDB" id="639965at2759"/>
<dbReference type="AlphaFoldDB" id="A0A0Q3RM12"/>